<dbReference type="InterPro" id="IPR028468">
    <property type="entry name" value="Smc1_ABC"/>
</dbReference>
<protein>
    <submittedName>
        <fullName evidence="15">Structural maintenance of chromosomes 1A</fullName>
    </submittedName>
</protein>
<keyword evidence="11" id="KW-0469">Meiosis</keyword>
<evidence type="ECO:0000256" key="5">
    <source>
        <dbReference type="ARBA" id="ARBA00022618"/>
    </source>
</evidence>
<comment type="subcellular location">
    <subcellularLocation>
        <location evidence="2">Chromosome</location>
    </subcellularLocation>
    <subcellularLocation>
        <location evidence="1">Nucleus</location>
    </subcellularLocation>
</comment>
<keyword evidence="7" id="KW-0498">Mitosis</keyword>
<evidence type="ECO:0000256" key="11">
    <source>
        <dbReference type="ARBA" id="ARBA00023254"/>
    </source>
</evidence>
<dbReference type="Pfam" id="PF02463">
    <property type="entry name" value="SMC_N"/>
    <property type="match status" value="1"/>
</dbReference>
<dbReference type="SUPFAM" id="SSF52540">
    <property type="entry name" value="P-loop containing nucleoside triphosphate hydrolases"/>
    <property type="match status" value="1"/>
</dbReference>
<dbReference type="FunFam" id="3.40.50.300:FF:000564">
    <property type="entry name" value="Structural maintenance of chromosomes 1A"/>
    <property type="match status" value="1"/>
</dbReference>
<dbReference type="InterPro" id="IPR027417">
    <property type="entry name" value="P-loop_NTPase"/>
</dbReference>
<dbReference type="AlphaFoldDB" id="A0A8C4PQA3"/>
<dbReference type="InterPro" id="IPR003395">
    <property type="entry name" value="RecF/RecN/SMC_N"/>
</dbReference>
<keyword evidence="10" id="KW-0539">Nucleus</keyword>
<dbReference type="PANTHER" id="PTHR18937:SF170">
    <property type="entry name" value="STRUCTURAL MAINTENANCE OF CHROMOSOMES PROTEIN 1A"/>
    <property type="match status" value="1"/>
</dbReference>
<proteinExistence type="inferred from homology"/>
<feature type="domain" description="RecF/RecN/SMC N-terminal" evidence="14">
    <location>
        <begin position="3"/>
        <end position="128"/>
    </location>
</feature>
<evidence type="ECO:0000256" key="12">
    <source>
        <dbReference type="ARBA" id="ARBA00023306"/>
    </source>
</evidence>
<dbReference type="Ensembl" id="ENSEAST00005024635.1">
    <property type="protein sequence ID" value="ENSEASP00005022706.1"/>
    <property type="gene ID" value="ENSEASG00005014453.1"/>
</dbReference>
<evidence type="ECO:0000313" key="15">
    <source>
        <dbReference type="Ensembl" id="ENSEASP00005022706.1"/>
    </source>
</evidence>
<evidence type="ECO:0000256" key="1">
    <source>
        <dbReference type="ARBA" id="ARBA00004123"/>
    </source>
</evidence>
<evidence type="ECO:0000256" key="4">
    <source>
        <dbReference type="ARBA" id="ARBA00022454"/>
    </source>
</evidence>
<comment type="similarity">
    <text evidence="3">Belongs to the SMC family. SMC1 subfamily.</text>
</comment>
<dbReference type="CDD" id="cd03275">
    <property type="entry name" value="ABC_SMC1_euk"/>
    <property type="match status" value="1"/>
</dbReference>
<dbReference type="GO" id="GO:0031981">
    <property type="term" value="C:nuclear lumen"/>
    <property type="evidence" value="ECO:0007669"/>
    <property type="project" value="UniProtKB-ARBA"/>
</dbReference>
<keyword evidence="4" id="KW-0158">Chromosome</keyword>
<evidence type="ECO:0000256" key="10">
    <source>
        <dbReference type="ARBA" id="ARBA00023242"/>
    </source>
</evidence>
<evidence type="ECO:0000259" key="14">
    <source>
        <dbReference type="Pfam" id="PF02463"/>
    </source>
</evidence>
<dbReference type="GO" id="GO:0030893">
    <property type="term" value="C:meiotic cohesin complex"/>
    <property type="evidence" value="ECO:0007669"/>
    <property type="project" value="TreeGrafter"/>
</dbReference>
<dbReference type="GO" id="GO:0051301">
    <property type="term" value="P:cell division"/>
    <property type="evidence" value="ECO:0007669"/>
    <property type="project" value="UniProtKB-KW"/>
</dbReference>
<name>A0A8C4PQA3_EQUAS</name>
<evidence type="ECO:0000256" key="3">
    <source>
        <dbReference type="ARBA" id="ARBA00005597"/>
    </source>
</evidence>
<evidence type="ECO:0000256" key="2">
    <source>
        <dbReference type="ARBA" id="ARBA00004286"/>
    </source>
</evidence>
<dbReference type="GO" id="GO:0005524">
    <property type="term" value="F:ATP binding"/>
    <property type="evidence" value="ECO:0007669"/>
    <property type="project" value="UniProtKB-KW"/>
</dbReference>
<feature type="compositionally biased region" description="Basic and acidic residues" evidence="13">
    <location>
        <begin position="177"/>
        <end position="191"/>
    </location>
</feature>
<dbReference type="Gene3D" id="3.40.50.300">
    <property type="entry name" value="P-loop containing nucleotide triphosphate hydrolases"/>
    <property type="match status" value="1"/>
</dbReference>
<gene>
    <name evidence="15" type="primary">SMC1A</name>
</gene>
<keyword evidence="5" id="KW-0132">Cell division</keyword>
<keyword evidence="9" id="KW-0175">Coiled coil</keyword>
<evidence type="ECO:0000256" key="8">
    <source>
        <dbReference type="ARBA" id="ARBA00022840"/>
    </source>
</evidence>
<feature type="region of interest" description="Disordered" evidence="13">
    <location>
        <begin position="172"/>
        <end position="199"/>
    </location>
</feature>
<dbReference type="GO" id="GO:0016887">
    <property type="term" value="F:ATP hydrolysis activity"/>
    <property type="evidence" value="ECO:0007669"/>
    <property type="project" value="InterPro"/>
</dbReference>
<dbReference type="GO" id="GO:0003677">
    <property type="term" value="F:DNA binding"/>
    <property type="evidence" value="ECO:0007669"/>
    <property type="project" value="TreeGrafter"/>
</dbReference>
<reference evidence="15" key="1">
    <citation type="submission" date="2023-03" db="UniProtKB">
        <authorList>
            <consortium name="Ensembl"/>
        </authorList>
    </citation>
    <scope>IDENTIFICATION</scope>
</reference>
<dbReference type="PANTHER" id="PTHR18937">
    <property type="entry name" value="STRUCTURAL MAINTENANCE OF CHROMOSOMES SMC FAMILY MEMBER"/>
    <property type="match status" value="1"/>
</dbReference>
<keyword evidence="6" id="KW-0547">Nucleotide-binding</keyword>
<keyword evidence="8" id="KW-0067">ATP-binding</keyword>
<organism evidence="15">
    <name type="scientific">Equus asinus asinus</name>
    <dbReference type="NCBI Taxonomy" id="83772"/>
    <lineage>
        <taxon>Eukaryota</taxon>
        <taxon>Metazoa</taxon>
        <taxon>Chordata</taxon>
        <taxon>Craniata</taxon>
        <taxon>Vertebrata</taxon>
        <taxon>Euteleostomi</taxon>
        <taxon>Mammalia</taxon>
        <taxon>Eutheria</taxon>
        <taxon>Laurasiatheria</taxon>
        <taxon>Perissodactyla</taxon>
        <taxon>Equidae</taxon>
        <taxon>Equus</taxon>
    </lineage>
</organism>
<accession>A0A8C4PQA3</accession>
<evidence type="ECO:0000256" key="13">
    <source>
        <dbReference type="SAM" id="MobiDB-lite"/>
    </source>
</evidence>
<evidence type="ECO:0000256" key="9">
    <source>
        <dbReference type="ARBA" id="ARBA00023054"/>
    </source>
</evidence>
<keyword evidence="12" id="KW-0131">Cell cycle</keyword>
<evidence type="ECO:0000256" key="7">
    <source>
        <dbReference type="ARBA" id="ARBA00022776"/>
    </source>
</evidence>
<sequence length="199" mass="22282">MGFLKLIEIENFKSYKGRQIIGPFQRFTAIIGPNGSGKSNLMDAISFVLGEKTSNLRVKTLRDLIHGAPVGKPAANRAFVSMVYSEEGAEDRTFARVIVGGSSEYKINNKVVQLHEYSEELEKLGILIKARNFLVFQVGCCGISRSGELAQEYDKRKKEMVKAEEDTQFNYHRKKNIAAERKEAKQEKEEVGSQSTSGL</sequence>
<evidence type="ECO:0000256" key="6">
    <source>
        <dbReference type="ARBA" id="ARBA00022741"/>
    </source>
</evidence>
<dbReference type="GO" id="GO:0007062">
    <property type="term" value="P:sister chromatid cohesion"/>
    <property type="evidence" value="ECO:0007669"/>
    <property type="project" value="InterPro"/>
</dbReference>